<dbReference type="NCBIfam" id="TIGR01850">
    <property type="entry name" value="argC"/>
    <property type="match status" value="1"/>
</dbReference>
<dbReference type="InterPro" id="IPR000706">
    <property type="entry name" value="AGPR_type-1"/>
</dbReference>
<dbReference type="Pfam" id="PF22698">
    <property type="entry name" value="Semialdhyde_dhC_1"/>
    <property type="match status" value="1"/>
</dbReference>
<evidence type="ECO:0000259" key="7">
    <source>
        <dbReference type="SMART" id="SM00859"/>
    </source>
</evidence>
<dbReference type="InterPro" id="IPR023013">
    <property type="entry name" value="AGPR_AS"/>
</dbReference>
<dbReference type="SUPFAM" id="SSF55347">
    <property type="entry name" value="Glyceraldehyde-3-phosphate dehydrogenase-like, C-terminal domain"/>
    <property type="match status" value="1"/>
</dbReference>
<evidence type="ECO:0000256" key="5">
    <source>
        <dbReference type="HAMAP-Rule" id="MF_00150"/>
    </source>
</evidence>
<keyword evidence="4 5" id="KW-0560">Oxidoreductase</keyword>
<dbReference type="HAMAP" id="MF_00150">
    <property type="entry name" value="ArgC_type1"/>
    <property type="match status" value="1"/>
</dbReference>
<dbReference type="InterPro" id="IPR000534">
    <property type="entry name" value="Semialdehyde_DH_NAD-bd"/>
</dbReference>
<comment type="pathway">
    <text evidence="5">Amino-acid biosynthesis; L-arginine biosynthesis; N(2)-acetyl-L-ornithine from L-glutamate: step 3/4.</text>
</comment>
<keyword evidence="3 5" id="KW-0521">NADP</keyword>
<reference evidence="8 9" key="1">
    <citation type="journal article" date="2014" name="Genome Announc.">
        <title>Draft Genome Sequence of Geobacillus icigianus Strain G1w1T Isolated from Hot Springs in the Valley of Geysers, Kamchatka (Russian Federation).</title>
        <authorList>
            <person name="Bryanskaya A.V."/>
            <person name="Rozanov A.S."/>
            <person name="Logacheva M.D."/>
            <person name="Kotenko A.V."/>
            <person name="Peltek S.E."/>
        </authorList>
    </citation>
    <scope>NUCLEOTIDE SEQUENCE [LARGE SCALE GENOMIC DNA]</scope>
    <source>
        <strain evidence="8 9">G1w1</strain>
    </source>
</reference>
<comment type="similarity">
    <text evidence="5">Belongs to the NAGSA dehydrogenase family. Type 1 subfamily.</text>
</comment>
<keyword evidence="2 5" id="KW-0028">Amino-acid biosynthesis</keyword>
<name>A0ABU6BB37_9BACL</name>
<organism evidence="8 9">
    <name type="scientific">Geobacillus icigianus</name>
    <dbReference type="NCBI Taxonomy" id="1430331"/>
    <lineage>
        <taxon>Bacteria</taxon>
        <taxon>Bacillati</taxon>
        <taxon>Bacillota</taxon>
        <taxon>Bacilli</taxon>
        <taxon>Bacillales</taxon>
        <taxon>Anoxybacillaceae</taxon>
        <taxon>Geobacillus</taxon>
    </lineage>
</organism>
<dbReference type="SMART" id="SM00859">
    <property type="entry name" value="Semialdhyde_dh"/>
    <property type="match status" value="1"/>
</dbReference>
<dbReference type="EC" id="1.2.1.38" evidence="5"/>
<dbReference type="SUPFAM" id="SSF51735">
    <property type="entry name" value="NAD(P)-binding Rossmann-fold domains"/>
    <property type="match status" value="1"/>
</dbReference>
<keyword evidence="5" id="KW-0963">Cytoplasm</keyword>
<dbReference type="PANTHER" id="PTHR32338">
    <property type="entry name" value="N-ACETYL-GAMMA-GLUTAMYL-PHOSPHATE REDUCTASE, CHLOROPLASTIC-RELATED-RELATED"/>
    <property type="match status" value="1"/>
</dbReference>
<dbReference type="CDD" id="cd23934">
    <property type="entry name" value="AGPR_1_C"/>
    <property type="match status" value="1"/>
</dbReference>
<dbReference type="Gene3D" id="3.30.360.10">
    <property type="entry name" value="Dihydrodipicolinate Reductase, domain 2"/>
    <property type="match status" value="1"/>
</dbReference>
<comment type="subcellular location">
    <subcellularLocation>
        <location evidence="5">Cytoplasm</location>
    </subcellularLocation>
</comment>
<dbReference type="Proteomes" id="UP000029267">
    <property type="component" value="Unassembled WGS sequence"/>
</dbReference>
<dbReference type="CDD" id="cd17895">
    <property type="entry name" value="AGPR_1_N"/>
    <property type="match status" value="1"/>
</dbReference>
<dbReference type="Pfam" id="PF01118">
    <property type="entry name" value="Semialdhyde_dh"/>
    <property type="match status" value="1"/>
</dbReference>
<evidence type="ECO:0000256" key="1">
    <source>
        <dbReference type="ARBA" id="ARBA00022571"/>
    </source>
</evidence>
<evidence type="ECO:0000313" key="9">
    <source>
        <dbReference type="Proteomes" id="UP000029267"/>
    </source>
</evidence>
<evidence type="ECO:0000256" key="3">
    <source>
        <dbReference type="ARBA" id="ARBA00022857"/>
    </source>
</evidence>
<dbReference type="PANTHER" id="PTHR32338:SF10">
    <property type="entry name" value="N-ACETYL-GAMMA-GLUTAMYL-PHOSPHATE REDUCTASE, CHLOROPLASTIC-RELATED"/>
    <property type="match status" value="1"/>
</dbReference>
<dbReference type="GO" id="GO:0003942">
    <property type="term" value="F:N-acetyl-gamma-glutamyl-phosphate reductase activity"/>
    <property type="evidence" value="ECO:0007669"/>
    <property type="project" value="UniProtKB-EC"/>
</dbReference>
<comment type="caution">
    <text evidence="8">The sequence shown here is derived from an EMBL/GenBank/DDBJ whole genome shotgun (WGS) entry which is preliminary data.</text>
</comment>
<keyword evidence="9" id="KW-1185">Reference proteome</keyword>
<evidence type="ECO:0000256" key="4">
    <source>
        <dbReference type="ARBA" id="ARBA00023002"/>
    </source>
</evidence>
<dbReference type="InterPro" id="IPR058924">
    <property type="entry name" value="AGPR_dimerisation_dom"/>
</dbReference>
<dbReference type="InterPro" id="IPR036291">
    <property type="entry name" value="NAD(P)-bd_dom_sf"/>
</dbReference>
<comment type="function">
    <text evidence="5">Catalyzes the NADPH-dependent reduction of N-acetyl-5-glutamyl phosphate to yield N-acetyl-L-glutamate 5-semialdehyde.</text>
</comment>
<feature type="active site" evidence="5 6">
    <location>
        <position position="198"/>
    </location>
</feature>
<dbReference type="PROSITE" id="PS01224">
    <property type="entry name" value="ARGC"/>
    <property type="match status" value="1"/>
</dbReference>
<dbReference type="InterPro" id="IPR050085">
    <property type="entry name" value="AGPR"/>
</dbReference>
<dbReference type="Gene3D" id="3.40.50.720">
    <property type="entry name" value="NAD(P)-binding Rossmann-like Domain"/>
    <property type="match status" value="1"/>
</dbReference>
<evidence type="ECO:0000313" key="8">
    <source>
        <dbReference type="EMBL" id="MEB3749172.1"/>
    </source>
</evidence>
<evidence type="ECO:0000256" key="6">
    <source>
        <dbReference type="PROSITE-ProRule" id="PRU10010"/>
    </source>
</evidence>
<keyword evidence="1 5" id="KW-0055">Arginine biosynthesis</keyword>
<comment type="catalytic activity">
    <reaction evidence="5">
        <text>N-acetyl-L-glutamate 5-semialdehyde + phosphate + NADP(+) = N-acetyl-L-glutamyl 5-phosphate + NADPH + H(+)</text>
        <dbReference type="Rhea" id="RHEA:21588"/>
        <dbReference type="ChEBI" id="CHEBI:15378"/>
        <dbReference type="ChEBI" id="CHEBI:29123"/>
        <dbReference type="ChEBI" id="CHEBI:43474"/>
        <dbReference type="ChEBI" id="CHEBI:57783"/>
        <dbReference type="ChEBI" id="CHEBI:57936"/>
        <dbReference type="ChEBI" id="CHEBI:58349"/>
        <dbReference type="EC" id="1.2.1.38"/>
    </reaction>
</comment>
<feature type="domain" description="Semialdehyde dehydrogenase NAD-binding" evidence="7">
    <location>
        <begin position="52"/>
        <end position="190"/>
    </location>
</feature>
<proteinExistence type="inferred from homology"/>
<evidence type="ECO:0000256" key="2">
    <source>
        <dbReference type="ARBA" id="ARBA00022605"/>
    </source>
</evidence>
<sequence length="394" mass="43822">MQSEQVWPLRWEVNETEKNSSKIIKYTFDFIFIQYYNGYYMRHIRVRGNVMKVAIIGATGYSGAELFRLLHGHPHVDRCDVYSSSQDGIHLSESFPHVGAVDGAVLHKLEIEALSRYDAVFFATPPGVSGEWAPALVDRGVKVIDLSGDFRLRDGALYAQWYGREAAPAAYLERAVYGLTEWNREAVREAVLLSNPGCYPTATLLGLAPLVREGWVSEDSIIVDAKSGVSGAGRKAGLGTHFSEVNENVKIYKVNAHQHIPEIEQMLGTWNEAMEPITFSTHLIPMTRGIMATMYAKAKQPLSLSDLLDLYKTSYEDSPFVRIRKPGQFPATKEVYGSNYCDIGLAYDERTGRVTVVAVIDNLMKGAAGQAVQNFNLMMGWDEAVGLPSLPIYP</sequence>
<gene>
    <name evidence="5" type="primary">argC</name>
    <name evidence="8" type="ORF">EP10_000011</name>
</gene>
<accession>A0ABU6BB37</accession>
<dbReference type="EMBL" id="JPYA02000001">
    <property type="protein sequence ID" value="MEB3749172.1"/>
    <property type="molecule type" value="Genomic_DNA"/>
</dbReference>
<protein>
    <recommendedName>
        <fullName evidence="5">N-acetyl-gamma-glutamyl-phosphate reductase</fullName>
        <shortName evidence="5">AGPR</shortName>
        <ecNumber evidence="5">1.2.1.38</ecNumber>
    </recommendedName>
    <alternativeName>
        <fullName evidence="5">N-acetyl-glutamate semialdehyde dehydrogenase</fullName>
        <shortName evidence="5">NAGSA dehydrogenase</shortName>
    </alternativeName>
</protein>